<feature type="domain" description="Flagellar hook-length control protein-like C-terminal" evidence="2">
    <location>
        <begin position="291"/>
        <end position="355"/>
    </location>
</feature>
<proteinExistence type="predicted"/>
<evidence type="ECO:0000259" key="2">
    <source>
        <dbReference type="Pfam" id="PF02120"/>
    </source>
</evidence>
<dbReference type="InterPro" id="IPR038610">
    <property type="entry name" value="FliK-like_C_sf"/>
</dbReference>
<dbReference type="Proteomes" id="UP000789707">
    <property type="component" value="Unassembled WGS sequence"/>
</dbReference>
<feature type="compositionally biased region" description="Polar residues" evidence="1">
    <location>
        <begin position="1"/>
        <end position="14"/>
    </location>
</feature>
<organism evidence="3 4">
    <name type="scientific">Periweissella fabaria</name>
    <dbReference type="NCBI Taxonomy" id="546157"/>
    <lineage>
        <taxon>Bacteria</taxon>
        <taxon>Bacillati</taxon>
        <taxon>Bacillota</taxon>
        <taxon>Bacilli</taxon>
        <taxon>Lactobacillales</taxon>
        <taxon>Lactobacillaceae</taxon>
        <taxon>Periweissella</taxon>
    </lineage>
</organism>
<dbReference type="RefSeq" id="WP_230097005.1">
    <property type="nucleotide sequence ID" value="NZ_CAKKNS010000005.1"/>
</dbReference>
<feature type="region of interest" description="Disordered" evidence="1">
    <location>
        <begin position="1"/>
        <end position="28"/>
    </location>
</feature>
<evidence type="ECO:0000256" key="1">
    <source>
        <dbReference type="SAM" id="MobiDB-lite"/>
    </source>
</evidence>
<evidence type="ECO:0000313" key="4">
    <source>
        <dbReference type="Proteomes" id="UP000789707"/>
    </source>
</evidence>
<feature type="region of interest" description="Disordered" evidence="1">
    <location>
        <begin position="207"/>
        <end position="242"/>
    </location>
</feature>
<dbReference type="Gene3D" id="3.30.750.140">
    <property type="match status" value="1"/>
</dbReference>
<dbReference type="Pfam" id="PF02120">
    <property type="entry name" value="Flg_hook"/>
    <property type="match status" value="1"/>
</dbReference>
<keyword evidence="4" id="KW-1185">Reference proteome</keyword>
<comment type="caution">
    <text evidence="3">The sequence shown here is derived from an EMBL/GenBank/DDBJ whole genome shotgun (WGS) entry which is preliminary data.</text>
</comment>
<dbReference type="InterPro" id="IPR021136">
    <property type="entry name" value="Flagellar_hook_control-like_C"/>
</dbReference>
<feature type="compositionally biased region" description="Polar residues" evidence="1">
    <location>
        <begin position="130"/>
        <end position="142"/>
    </location>
</feature>
<reference evidence="3 4" key="1">
    <citation type="submission" date="2021-11" db="EMBL/GenBank/DDBJ databases">
        <authorList>
            <person name="Depoorter E."/>
        </authorList>
    </citation>
    <scope>NUCLEOTIDE SEQUENCE [LARGE SCALE GENOMIC DNA]</scope>
    <source>
        <strain evidence="3 4">LMG 24289</strain>
    </source>
</reference>
<evidence type="ECO:0000313" key="3">
    <source>
        <dbReference type="EMBL" id="CAH0416970.1"/>
    </source>
</evidence>
<accession>A0ABM8Z6B5</accession>
<feature type="region of interest" description="Disordered" evidence="1">
    <location>
        <begin position="45"/>
        <end position="168"/>
    </location>
</feature>
<gene>
    <name evidence="3" type="ORF">WFA24289_01287</name>
</gene>
<feature type="compositionally biased region" description="Low complexity" evidence="1">
    <location>
        <begin position="15"/>
        <end position="28"/>
    </location>
</feature>
<feature type="compositionally biased region" description="Low complexity" evidence="1">
    <location>
        <begin position="115"/>
        <end position="129"/>
    </location>
</feature>
<protein>
    <recommendedName>
        <fullName evidence="2">Flagellar hook-length control protein-like C-terminal domain-containing protein</fullName>
    </recommendedName>
</protein>
<sequence length="437" mass="45361">MNQITPPTTSAVNTLSKNSNSAASSSDDNQALAAIFASLLAPSPLPMAQQDAPLPPTDNLVQAGDDGVLGTALPSQSPGSLSVEEVPIPQAAKPLASPVTDMGTSNVPAPVNSGTAPVAEVAASAAPSTQSMAATNQPTSAPLASDNSKLNKDSKSISNPSNDIFAKNVTNSNDDVIKNFEASNSNVFSVEKTLPVTASAPVELKAITPATGGPDSATAQRQATTDDKAPAPTTGQLPSQAPELPLTLTGNIIPNQVPTITNTPVLTTVKIESQPLMPTNQISNMAQVITEQVKTMGSGDTKVVVFRLEPAGLGPINVNLQINQQQVSVEFKMEQSQTHQMLAAAMPKLQEILKATTDMPLQINNPTPTPAVTNVSAPTSHTLSDMNQQMMFNQQGQHGHGQPFTGDKRKAYQGPQEVVVEPVETQPAADATVSILV</sequence>
<dbReference type="CDD" id="cd17470">
    <property type="entry name" value="T3SS_Flik_C"/>
    <property type="match status" value="1"/>
</dbReference>
<dbReference type="EMBL" id="CAKKNS010000005">
    <property type="protein sequence ID" value="CAH0416970.1"/>
    <property type="molecule type" value="Genomic_DNA"/>
</dbReference>
<name>A0ABM8Z6B5_9LACO</name>